<dbReference type="CDD" id="cd00780">
    <property type="entry name" value="NTF2"/>
    <property type="match status" value="1"/>
</dbReference>
<protein>
    <recommendedName>
        <fullName evidence="8">NTF2 domain-containing protein</fullName>
    </recommendedName>
</protein>
<feature type="region of interest" description="Disordered" evidence="3">
    <location>
        <begin position="167"/>
        <end position="229"/>
    </location>
</feature>
<proteinExistence type="predicted"/>
<dbReference type="SUPFAM" id="SSF54427">
    <property type="entry name" value="NTF2-like"/>
    <property type="match status" value="1"/>
</dbReference>
<dbReference type="AlphaFoldDB" id="W7I453"/>
<dbReference type="Gene3D" id="3.30.70.330">
    <property type="match status" value="1"/>
</dbReference>
<feature type="compositionally biased region" description="Basic and acidic residues" evidence="3">
    <location>
        <begin position="199"/>
        <end position="227"/>
    </location>
</feature>
<dbReference type="GO" id="GO:0003729">
    <property type="term" value="F:mRNA binding"/>
    <property type="evidence" value="ECO:0007669"/>
    <property type="project" value="TreeGrafter"/>
</dbReference>
<dbReference type="PROSITE" id="PS50102">
    <property type="entry name" value="RRM"/>
    <property type="match status" value="1"/>
</dbReference>
<sequence length="433" mass="46451">MATTTTNGPSEGFPATTATTSSGGNGGAAAAQSSTNSPEEIAWYFVESYYTTLNRYPERLHLFHQKKSSFVWGTEGDNVPVSQGRQEISERIKDMTFKDCKVRVNNVDSQASLNSGIIVQVLGAMTNNSEPSRRFSQTFFLAEQTSPQGYYVLNDIFRYLKEDDEEDIVETAQDEEPEAAAVEEPEVPAPAPVSEEEEVVAKEETPAAEAEKAEETPVEPEAEKVEEPAPAPVVPAVPVIPAVPTVPVAQAEPVEPETANLPHQLKLHPPPPLRQLQRLHRLSQIAASAYVRSSTGKINLTSEQLKSALSVYGAIHRADIVNENRHAFVDFTDAAGLIAAAAANPHRIGDQTIFIEERRPRPPNYAGRGGPSLRGGERQGSRGSQRGPGGDRDRFDSSRNSIGGGRGQGGGIRGGGQFQRGARGSSTGAASSN</sequence>
<evidence type="ECO:0000256" key="2">
    <source>
        <dbReference type="PROSITE-ProRule" id="PRU00176"/>
    </source>
</evidence>
<dbReference type="InterPro" id="IPR012677">
    <property type="entry name" value="Nucleotide-bd_a/b_plait_sf"/>
</dbReference>
<keyword evidence="1 2" id="KW-0694">RNA-binding</keyword>
<feature type="compositionally biased region" description="Low complexity" evidence="3">
    <location>
        <begin position="15"/>
        <end position="33"/>
    </location>
</feature>
<evidence type="ECO:0000256" key="1">
    <source>
        <dbReference type="ARBA" id="ARBA00022884"/>
    </source>
</evidence>
<evidence type="ECO:0008006" key="8">
    <source>
        <dbReference type="Google" id="ProtNLM"/>
    </source>
</evidence>
<dbReference type="GO" id="GO:0034517">
    <property type="term" value="P:ribophagy"/>
    <property type="evidence" value="ECO:0007669"/>
    <property type="project" value="TreeGrafter"/>
</dbReference>
<reference evidence="6 7" key="1">
    <citation type="submission" date="2013-05" db="EMBL/GenBank/DDBJ databases">
        <title>Drechslerella stenobrocha genome reveals carnivorous origination and mechanical trapping mechanism of predatory fungi.</title>
        <authorList>
            <person name="Liu X."/>
            <person name="Zhang W."/>
            <person name="Liu K."/>
        </authorList>
    </citation>
    <scope>NUCLEOTIDE SEQUENCE [LARGE SCALE GENOMIC DNA]</scope>
    <source>
        <strain evidence="6 7">248</strain>
    </source>
</reference>
<keyword evidence="7" id="KW-1185">Reference proteome</keyword>
<dbReference type="InterPro" id="IPR002075">
    <property type="entry name" value="NTF2_dom"/>
</dbReference>
<feature type="compositionally biased region" description="Low complexity" evidence="3">
    <location>
        <begin position="419"/>
        <end position="433"/>
    </location>
</feature>
<feature type="region of interest" description="Disordered" evidence="3">
    <location>
        <begin position="351"/>
        <end position="433"/>
    </location>
</feature>
<dbReference type="InterPro" id="IPR032710">
    <property type="entry name" value="NTF2-like_dom_sf"/>
</dbReference>
<organism evidence="6 7">
    <name type="scientific">Drechslerella stenobrocha 248</name>
    <dbReference type="NCBI Taxonomy" id="1043628"/>
    <lineage>
        <taxon>Eukaryota</taxon>
        <taxon>Fungi</taxon>
        <taxon>Dikarya</taxon>
        <taxon>Ascomycota</taxon>
        <taxon>Pezizomycotina</taxon>
        <taxon>Orbiliomycetes</taxon>
        <taxon>Orbiliales</taxon>
        <taxon>Orbiliaceae</taxon>
        <taxon>Drechslerella</taxon>
    </lineage>
</organism>
<dbReference type="InterPro" id="IPR035979">
    <property type="entry name" value="RBD_domain_sf"/>
</dbReference>
<feature type="domain" description="NTF2" evidence="5">
    <location>
        <begin position="41"/>
        <end position="159"/>
    </location>
</feature>
<accession>W7I453</accession>
<dbReference type="Proteomes" id="UP000024837">
    <property type="component" value="Unassembled WGS sequence"/>
</dbReference>
<evidence type="ECO:0000313" key="6">
    <source>
        <dbReference type="EMBL" id="EWC43495.1"/>
    </source>
</evidence>
<name>W7I453_9PEZI</name>
<feature type="region of interest" description="Disordered" evidence="3">
    <location>
        <begin position="1"/>
        <end position="33"/>
    </location>
</feature>
<evidence type="ECO:0000259" key="5">
    <source>
        <dbReference type="PROSITE" id="PS50177"/>
    </source>
</evidence>
<dbReference type="InterPro" id="IPR018222">
    <property type="entry name" value="Nuclear_transport_factor_2_euk"/>
</dbReference>
<feature type="domain" description="RRM" evidence="4">
    <location>
        <begin position="287"/>
        <end position="360"/>
    </location>
</feature>
<evidence type="ECO:0000259" key="4">
    <source>
        <dbReference type="PROSITE" id="PS50102"/>
    </source>
</evidence>
<dbReference type="GO" id="GO:0005829">
    <property type="term" value="C:cytosol"/>
    <property type="evidence" value="ECO:0007669"/>
    <property type="project" value="TreeGrafter"/>
</dbReference>
<evidence type="ECO:0000313" key="7">
    <source>
        <dbReference type="Proteomes" id="UP000024837"/>
    </source>
</evidence>
<dbReference type="Pfam" id="PF02136">
    <property type="entry name" value="NTF2"/>
    <property type="match status" value="1"/>
</dbReference>
<dbReference type="Gene3D" id="3.10.450.50">
    <property type="match status" value="1"/>
</dbReference>
<evidence type="ECO:0000256" key="3">
    <source>
        <dbReference type="SAM" id="MobiDB-lite"/>
    </source>
</evidence>
<dbReference type="EMBL" id="KI966460">
    <property type="protein sequence ID" value="EWC43495.1"/>
    <property type="molecule type" value="Genomic_DNA"/>
</dbReference>
<dbReference type="GO" id="GO:1990904">
    <property type="term" value="C:ribonucleoprotein complex"/>
    <property type="evidence" value="ECO:0007669"/>
    <property type="project" value="TreeGrafter"/>
</dbReference>
<feature type="compositionally biased region" description="Acidic residues" evidence="3">
    <location>
        <begin position="167"/>
        <end position="186"/>
    </location>
</feature>
<dbReference type="FunFam" id="3.10.450.50:FF:000003">
    <property type="entry name" value="Nuclear transport factor 2 family protein"/>
    <property type="match status" value="1"/>
</dbReference>
<dbReference type="InterPro" id="IPR000504">
    <property type="entry name" value="RRM_dom"/>
</dbReference>
<dbReference type="GO" id="GO:1990861">
    <property type="term" value="C:Ubp3-Bre5 deubiquitination complex"/>
    <property type="evidence" value="ECO:0007669"/>
    <property type="project" value="TreeGrafter"/>
</dbReference>
<dbReference type="SUPFAM" id="SSF54928">
    <property type="entry name" value="RNA-binding domain, RBD"/>
    <property type="match status" value="1"/>
</dbReference>
<dbReference type="PANTHER" id="PTHR10693">
    <property type="entry name" value="RAS GTPASE-ACTIVATING PROTEIN-BINDING PROTEIN"/>
    <property type="match status" value="1"/>
</dbReference>
<dbReference type="OrthoDB" id="339151at2759"/>
<dbReference type="GO" id="GO:0016579">
    <property type="term" value="P:protein deubiquitination"/>
    <property type="evidence" value="ECO:0007669"/>
    <property type="project" value="TreeGrafter"/>
</dbReference>
<dbReference type="Pfam" id="PF00076">
    <property type="entry name" value="RRM_1"/>
    <property type="match status" value="1"/>
</dbReference>
<dbReference type="HOGENOM" id="CLU_022209_2_0_1"/>
<dbReference type="PROSITE" id="PS50177">
    <property type="entry name" value="NTF2_DOMAIN"/>
    <property type="match status" value="1"/>
</dbReference>
<gene>
    <name evidence="6" type="ORF">DRE_07527</name>
</gene>
<dbReference type="InterPro" id="IPR039539">
    <property type="entry name" value="Ras_GTPase_bind_prot"/>
</dbReference>
<dbReference type="PANTHER" id="PTHR10693:SF20">
    <property type="entry name" value="AT27578P"/>
    <property type="match status" value="1"/>
</dbReference>
<feature type="compositionally biased region" description="Gly residues" evidence="3">
    <location>
        <begin position="402"/>
        <end position="418"/>
    </location>
</feature>